<dbReference type="Proteomes" id="UP000199415">
    <property type="component" value="Unassembled WGS sequence"/>
</dbReference>
<accession>A0A1G7RX09</accession>
<gene>
    <name evidence="3" type="ORF">SAMN05216241_10613</name>
</gene>
<dbReference type="InterPro" id="IPR001387">
    <property type="entry name" value="Cro/C1-type_HTH"/>
</dbReference>
<dbReference type="GO" id="GO:0003677">
    <property type="term" value="F:DNA binding"/>
    <property type="evidence" value="ECO:0007669"/>
    <property type="project" value="UniProtKB-KW"/>
</dbReference>
<keyword evidence="1 3" id="KW-0238">DNA-binding</keyword>
<dbReference type="RefSeq" id="WP_176758602.1">
    <property type="nucleotide sequence ID" value="NZ_FNCE01000006.1"/>
</dbReference>
<dbReference type="PANTHER" id="PTHR46797">
    <property type="entry name" value="HTH-TYPE TRANSCRIPTIONAL REGULATOR"/>
    <property type="match status" value="1"/>
</dbReference>
<dbReference type="SMART" id="SM00530">
    <property type="entry name" value="HTH_XRE"/>
    <property type="match status" value="1"/>
</dbReference>
<dbReference type="PROSITE" id="PS50943">
    <property type="entry name" value="HTH_CROC1"/>
    <property type="match status" value="1"/>
</dbReference>
<proteinExistence type="predicted"/>
<dbReference type="InterPro" id="IPR050807">
    <property type="entry name" value="TransReg_Diox_bact_type"/>
</dbReference>
<dbReference type="GO" id="GO:0003700">
    <property type="term" value="F:DNA-binding transcription factor activity"/>
    <property type="evidence" value="ECO:0007669"/>
    <property type="project" value="TreeGrafter"/>
</dbReference>
<dbReference type="AlphaFoldDB" id="A0A1G7RX09"/>
<sequence>MGTGFDSQDQAIREAFGRRLQDLRLTAGFSQAQMAERIGRSVEQVAAIENGRTGTSIPIAARIAGALGITLPDLFDLDDQPANDTDHRRALRELVKSLRGESAHRIKLLKKLWATVRPELR</sequence>
<reference evidence="3 4" key="1">
    <citation type="submission" date="2016-10" db="EMBL/GenBank/DDBJ databases">
        <authorList>
            <person name="de Groot N.N."/>
        </authorList>
    </citation>
    <scope>NUCLEOTIDE SEQUENCE [LARGE SCALE GENOMIC DNA]</scope>
    <source>
        <strain evidence="3 4">DSM 25584</strain>
    </source>
</reference>
<dbReference type="EMBL" id="FNCE01000006">
    <property type="protein sequence ID" value="SDG14759.1"/>
    <property type="molecule type" value="Genomic_DNA"/>
</dbReference>
<keyword evidence="4" id="KW-1185">Reference proteome</keyword>
<dbReference type="SUPFAM" id="SSF47413">
    <property type="entry name" value="lambda repressor-like DNA-binding domains"/>
    <property type="match status" value="1"/>
</dbReference>
<dbReference type="STRING" id="1082479.SAMN05216241_10613"/>
<organism evidence="3 4">
    <name type="scientific">Limimonas halophila</name>
    <dbReference type="NCBI Taxonomy" id="1082479"/>
    <lineage>
        <taxon>Bacteria</taxon>
        <taxon>Pseudomonadati</taxon>
        <taxon>Pseudomonadota</taxon>
        <taxon>Alphaproteobacteria</taxon>
        <taxon>Rhodospirillales</taxon>
        <taxon>Rhodovibrionaceae</taxon>
        <taxon>Limimonas</taxon>
    </lineage>
</organism>
<feature type="domain" description="HTH cro/C1-type" evidence="2">
    <location>
        <begin position="20"/>
        <end position="74"/>
    </location>
</feature>
<evidence type="ECO:0000313" key="3">
    <source>
        <dbReference type="EMBL" id="SDG14759.1"/>
    </source>
</evidence>
<protein>
    <submittedName>
        <fullName evidence="3">DNA-binding transcriptional regulator, XRE-family HTH domain</fullName>
    </submittedName>
</protein>
<dbReference type="Gene3D" id="1.10.260.40">
    <property type="entry name" value="lambda repressor-like DNA-binding domains"/>
    <property type="match status" value="1"/>
</dbReference>
<evidence type="ECO:0000256" key="1">
    <source>
        <dbReference type="ARBA" id="ARBA00023125"/>
    </source>
</evidence>
<dbReference type="Pfam" id="PF13560">
    <property type="entry name" value="HTH_31"/>
    <property type="match status" value="1"/>
</dbReference>
<evidence type="ECO:0000313" key="4">
    <source>
        <dbReference type="Proteomes" id="UP000199415"/>
    </source>
</evidence>
<dbReference type="GO" id="GO:0005829">
    <property type="term" value="C:cytosol"/>
    <property type="evidence" value="ECO:0007669"/>
    <property type="project" value="TreeGrafter"/>
</dbReference>
<dbReference type="PANTHER" id="PTHR46797:SF1">
    <property type="entry name" value="METHYLPHOSPHONATE SYNTHASE"/>
    <property type="match status" value="1"/>
</dbReference>
<dbReference type="InterPro" id="IPR010982">
    <property type="entry name" value="Lambda_DNA-bd_dom_sf"/>
</dbReference>
<name>A0A1G7RX09_9PROT</name>
<evidence type="ECO:0000259" key="2">
    <source>
        <dbReference type="PROSITE" id="PS50943"/>
    </source>
</evidence>
<dbReference type="CDD" id="cd00093">
    <property type="entry name" value="HTH_XRE"/>
    <property type="match status" value="1"/>
</dbReference>